<reference evidence="2 3" key="1">
    <citation type="journal article" date="2012" name="Science">
        <title>The Paleozoic origin of enzymatic lignin decomposition reconstructed from 31 fungal genomes.</title>
        <authorList>
            <person name="Floudas D."/>
            <person name="Binder M."/>
            <person name="Riley R."/>
            <person name="Barry K."/>
            <person name="Blanchette R.A."/>
            <person name="Henrissat B."/>
            <person name="Martinez A.T."/>
            <person name="Otillar R."/>
            <person name="Spatafora J.W."/>
            <person name="Yadav J.S."/>
            <person name="Aerts A."/>
            <person name="Benoit I."/>
            <person name="Boyd A."/>
            <person name="Carlson A."/>
            <person name="Copeland A."/>
            <person name="Coutinho P.M."/>
            <person name="de Vries R.P."/>
            <person name="Ferreira P."/>
            <person name="Findley K."/>
            <person name="Foster B."/>
            <person name="Gaskell J."/>
            <person name="Glotzer D."/>
            <person name="Gorecki P."/>
            <person name="Heitman J."/>
            <person name="Hesse C."/>
            <person name="Hori C."/>
            <person name="Igarashi K."/>
            <person name="Jurgens J.A."/>
            <person name="Kallen N."/>
            <person name="Kersten P."/>
            <person name="Kohler A."/>
            <person name="Kuees U."/>
            <person name="Kumar T.K.A."/>
            <person name="Kuo A."/>
            <person name="LaButti K."/>
            <person name="Larrondo L.F."/>
            <person name="Lindquist E."/>
            <person name="Ling A."/>
            <person name="Lombard V."/>
            <person name="Lucas S."/>
            <person name="Lundell T."/>
            <person name="Martin R."/>
            <person name="McLaughlin D.J."/>
            <person name="Morgenstern I."/>
            <person name="Morin E."/>
            <person name="Murat C."/>
            <person name="Nagy L.G."/>
            <person name="Nolan M."/>
            <person name="Ohm R.A."/>
            <person name="Patyshakuliyeva A."/>
            <person name="Rokas A."/>
            <person name="Ruiz-Duenas F.J."/>
            <person name="Sabat G."/>
            <person name="Salamov A."/>
            <person name="Samejima M."/>
            <person name="Schmutz J."/>
            <person name="Slot J.C."/>
            <person name="St John F."/>
            <person name="Stenlid J."/>
            <person name="Sun H."/>
            <person name="Sun S."/>
            <person name="Syed K."/>
            <person name="Tsang A."/>
            <person name="Wiebenga A."/>
            <person name="Young D."/>
            <person name="Pisabarro A."/>
            <person name="Eastwood D.C."/>
            <person name="Martin F."/>
            <person name="Cullen D."/>
            <person name="Grigoriev I.V."/>
            <person name="Hibbett D.S."/>
        </authorList>
    </citation>
    <scope>NUCLEOTIDE SEQUENCE [LARGE SCALE GENOMIC DNA]</scope>
    <source>
        <strain evidence="2 3">MD-104</strain>
    </source>
</reference>
<dbReference type="Proteomes" id="UP000218811">
    <property type="component" value="Unassembled WGS sequence"/>
</dbReference>
<accession>A0A2H3JET2</accession>
<keyword evidence="3" id="KW-1185">Reference proteome</keyword>
<evidence type="ECO:0000313" key="3">
    <source>
        <dbReference type="Proteomes" id="UP000218811"/>
    </source>
</evidence>
<feature type="region of interest" description="Disordered" evidence="1">
    <location>
        <begin position="20"/>
        <end position="54"/>
    </location>
</feature>
<evidence type="ECO:0000256" key="1">
    <source>
        <dbReference type="SAM" id="MobiDB-lite"/>
    </source>
</evidence>
<evidence type="ECO:0008006" key="4">
    <source>
        <dbReference type="Google" id="ProtNLM"/>
    </source>
</evidence>
<dbReference type="EMBL" id="KB467874">
    <property type="protein sequence ID" value="PCH36198.1"/>
    <property type="molecule type" value="Genomic_DNA"/>
</dbReference>
<protein>
    <recommendedName>
        <fullName evidence="4">JmjC domain-containing protein</fullName>
    </recommendedName>
</protein>
<feature type="compositionally biased region" description="Pro residues" evidence="1">
    <location>
        <begin position="26"/>
        <end position="40"/>
    </location>
</feature>
<dbReference type="AlphaFoldDB" id="A0A2H3JET2"/>
<gene>
    <name evidence="2" type="ORF">WOLCODRAFT_159478</name>
</gene>
<evidence type="ECO:0000313" key="2">
    <source>
        <dbReference type="EMBL" id="PCH36198.1"/>
    </source>
</evidence>
<dbReference type="OrthoDB" id="4161428at2759"/>
<proteinExistence type="predicted"/>
<name>A0A2H3JET2_WOLCO</name>
<dbReference type="SUPFAM" id="SSF51197">
    <property type="entry name" value="Clavaminate synthase-like"/>
    <property type="match status" value="1"/>
</dbReference>
<organism evidence="2 3">
    <name type="scientific">Wolfiporia cocos (strain MD-104)</name>
    <name type="common">Brown rot fungus</name>
    <dbReference type="NCBI Taxonomy" id="742152"/>
    <lineage>
        <taxon>Eukaryota</taxon>
        <taxon>Fungi</taxon>
        <taxon>Dikarya</taxon>
        <taxon>Basidiomycota</taxon>
        <taxon>Agaricomycotina</taxon>
        <taxon>Agaricomycetes</taxon>
        <taxon>Polyporales</taxon>
        <taxon>Phaeolaceae</taxon>
        <taxon>Wolfiporia</taxon>
    </lineage>
</organism>
<feature type="compositionally biased region" description="Low complexity" evidence="1">
    <location>
        <begin position="41"/>
        <end position="54"/>
    </location>
</feature>
<sequence>MLPLEPVPAAILTLSHRAPSLQPSLHVPPPQPSPSTPSSPLPLSSLPLPQSTSSSPLSPFNLVDNVRGVQLPATNETVVWRNGYHTVLPHWHHDASFVTLLSTAPAAGPESPNFLFLEKSMPSSDLRQRIREGLTHGKMVVIRDCQDVSNFTFNEEGLRNEFNLFSNTRVDIHDLYKRAEDFSNPYVKGTIHDVLKTLHDPAQSQYVLACYNAQQGLPSGLQTLDDGLTIGWNQTFVDFPVSNQLVHPDNFLVRGWALLHCAGVTTYPHHDTDGANTWILGYSGIKLWVVINPKPEKQNLPRSEWRKLVLDLTSFDKYSGEDRVAIDDICDLEVLDIRPGDLV</sequence>